<dbReference type="InterPro" id="IPR052560">
    <property type="entry name" value="RdDP_mobile_element"/>
</dbReference>
<accession>A0AAU9U1L6</accession>
<evidence type="ECO:0000313" key="2">
    <source>
        <dbReference type="EMBL" id="CAH2093053.1"/>
    </source>
</evidence>
<comment type="caution">
    <text evidence="2">The sequence shown here is derived from an EMBL/GenBank/DDBJ whole genome shotgun (WGS) entry which is preliminary data.</text>
</comment>
<evidence type="ECO:0000259" key="1">
    <source>
        <dbReference type="PROSITE" id="PS50878"/>
    </source>
</evidence>
<proteinExistence type="predicted"/>
<feature type="domain" description="Reverse transcriptase" evidence="1">
    <location>
        <begin position="1"/>
        <end position="176"/>
    </location>
</feature>
<dbReference type="Proteomes" id="UP001153954">
    <property type="component" value="Unassembled WGS sequence"/>
</dbReference>
<dbReference type="PANTHER" id="PTHR36688">
    <property type="entry name" value="ENDO/EXONUCLEASE/PHOSPHATASE DOMAIN-CONTAINING PROTEIN"/>
    <property type="match status" value="1"/>
</dbReference>
<organism evidence="2 3">
    <name type="scientific">Euphydryas editha</name>
    <name type="common">Edith's checkerspot</name>
    <dbReference type="NCBI Taxonomy" id="104508"/>
    <lineage>
        <taxon>Eukaryota</taxon>
        <taxon>Metazoa</taxon>
        <taxon>Ecdysozoa</taxon>
        <taxon>Arthropoda</taxon>
        <taxon>Hexapoda</taxon>
        <taxon>Insecta</taxon>
        <taxon>Pterygota</taxon>
        <taxon>Neoptera</taxon>
        <taxon>Endopterygota</taxon>
        <taxon>Lepidoptera</taxon>
        <taxon>Glossata</taxon>
        <taxon>Ditrysia</taxon>
        <taxon>Papilionoidea</taxon>
        <taxon>Nymphalidae</taxon>
        <taxon>Nymphalinae</taxon>
        <taxon>Euphydryas</taxon>
    </lineage>
</organism>
<protein>
    <recommendedName>
        <fullName evidence="1">Reverse transcriptase domain-containing protein</fullName>
    </recommendedName>
</protein>
<sequence length="282" mass="32044">MIHKPGKPAHETSSYQPISSQSLFIYLFQSNIKKLLPHSIYSTIRSYMENRVFFVNRGEARSDFFECIAGVSQGSVLGPVLYNIFTYDLPQSADVTIATYADDAAFLSSSVDPIRATVKLQKQLNDTHAWLNKWRIKASAPKSFHITFSLRQGDCPPVKLDNIILPQTNSVIGFLLGRRLTWKDHIKAERDETNHRFRNLLWLLGRQSTLSTNNKLLVYTTILKPIWIYGIQIWSTASKSKIMCLQRVQNNSTTTTTFCVSLLAPLGLLETLKSTIVLEFQL</sequence>
<dbReference type="PROSITE" id="PS50878">
    <property type="entry name" value="RT_POL"/>
    <property type="match status" value="1"/>
</dbReference>
<evidence type="ECO:0000313" key="3">
    <source>
        <dbReference type="Proteomes" id="UP001153954"/>
    </source>
</evidence>
<dbReference type="AlphaFoldDB" id="A0AAU9U1L6"/>
<dbReference type="EMBL" id="CAKOGL010000012">
    <property type="protein sequence ID" value="CAH2093053.1"/>
    <property type="molecule type" value="Genomic_DNA"/>
</dbReference>
<name>A0AAU9U1L6_EUPED</name>
<gene>
    <name evidence="2" type="ORF">EEDITHA_LOCUS8755</name>
</gene>
<dbReference type="InterPro" id="IPR000477">
    <property type="entry name" value="RT_dom"/>
</dbReference>
<dbReference type="Pfam" id="PF00078">
    <property type="entry name" value="RVT_1"/>
    <property type="match status" value="1"/>
</dbReference>
<keyword evidence="3" id="KW-1185">Reference proteome</keyword>
<dbReference type="PANTHER" id="PTHR36688:SF1">
    <property type="entry name" value="ENDONUCLEASE_EXONUCLEASE_PHOSPHATASE DOMAIN-CONTAINING PROTEIN"/>
    <property type="match status" value="1"/>
</dbReference>
<reference evidence="2" key="1">
    <citation type="submission" date="2022-03" db="EMBL/GenBank/DDBJ databases">
        <authorList>
            <person name="Tunstrom K."/>
        </authorList>
    </citation>
    <scope>NUCLEOTIDE SEQUENCE</scope>
</reference>